<sequence>MACNPTAAPIDDPIKQQSWMNGQLEPSQLKQG</sequence>
<dbReference type="AlphaFoldDB" id="A0A183E3C6"/>
<reference evidence="4" key="1">
    <citation type="submission" date="2016-06" db="UniProtKB">
        <authorList>
            <consortium name="WormBaseParasite"/>
        </authorList>
    </citation>
    <scope>IDENTIFICATION</scope>
</reference>
<reference evidence="2 3" key="2">
    <citation type="submission" date="2018-11" db="EMBL/GenBank/DDBJ databases">
        <authorList>
            <consortium name="Pathogen Informatics"/>
        </authorList>
    </citation>
    <scope>NUCLEOTIDE SEQUENCE [LARGE SCALE GENOMIC DNA]</scope>
</reference>
<protein>
    <submittedName>
        <fullName evidence="4">Lipoprotein</fullName>
    </submittedName>
</protein>
<name>A0A183E3C6_9BILA</name>
<accession>A0A183E3C6</accession>
<dbReference type="EMBL" id="UYRT01082483">
    <property type="protein sequence ID" value="VDN26053.1"/>
    <property type="molecule type" value="Genomic_DNA"/>
</dbReference>
<feature type="region of interest" description="Disordered" evidence="1">
    <location>
        <begin position="1"/>
        <end position="32"/>
    </location>
</feature>
<proteinExistence type="predicted"/>
<evidence type="ECO:0000313" key="4">
    <source>
        <dbReference type="WBParaSite" id="GPUH_0001548801-mRNA-1"/>
    </source>
</evidence>
<feature type="compositionally biased region" description="Polar residues" evidence="1">
    <location>
        <begin position="15"/>
        <end position="32"/>
    </location>
</feature>
<organism evidence="4">
    <name type="scientific">Gongylonema pulchrum</name>
    <dbReference type="NCBI Taxonomy" id="637853"/>
    <lineage>
        <taxon>Eukaryota</taxon>
        <taxon>Metazoa</taxon>
        <taxon>Ecdysozoa</taxon>
        <taxon>Nematoda</taxon>
        <taxon>Chromadorea</taxon>
        <taxon>Rhabditida</taxon>
        <taxon>Spirurina</taxon>
        <taxon>Spiruromorpha</taxon>
        <taxon>Spiruroidea</taxon>
        <taxon>Gongylonematidae</taxon>
        <taxon>Gongylonema</taxon>
    </lineage>
</organism>
<evidence type="ECO:0000313" key="3">
    <source>
        <dbReference type="Proteomes" id="UP000271098"/>
    </source>
</evidence>
<evidence type="ECO:0000256" key="1">
    <source>
        <dbReference type="SAM" id="MobiDB-lite"/>
    </source>
</evidence>
<dbReference type="Proteomes" id="UP000271098">
    <property type="component" value="Unassembled WGS sequence"/>
</dbReference>
<gene>
    <name evidence="2" type="ORF">GPUH_LOCUS15467</name>
</gene>
<dbReference type="WBParaSite" id="GPUH_0001548801-mRNA-1">
    <property type="protein sequence ID" value="GPUH_0001548801-mRNA-1"/>
    <property type="gene ID" value="GPUH_0001548801"/>
</dbReference>
<evidence type="ECO:0000313" key="2">
    <source>
        <dbReference type="EMBL" id="VDN26053.1"/>
    </source>
</evidence>
<keyword evidence="3" id="KW-1185">Reference proteome</keyword>